<keyword evidence="3" id="KW-0677">Repeat</keyword>
<feature type="compositionally biased region" description="Basic and acidic residues" evidence="7">
    <location>
        <begin position="843"/>
        <end position="861"/>
    </location>
</feature>
<evidence type="ECO:0000313" key="9">
    <source>
        <dbReference type="Proteomes" id="UP000008820"/>
    </source>
</evidence>
<feature type="region of interest" description="Disordered" evidence="7">
    <location>
        <begin position="778"/>
        <end position="867"/>
    </location>
</feature>
<dbReference type="Gene3D" id="3.30.160.60">
    <property type="entry name" value="Classic Zinc Finger"/>
    <property type="match status" value="2"/>
</dbReference>
<feature type="compositionally biased region" description="Polar residues" evidence="7">
    <location>
        <begin position="536"/>
        <end position="564"/>
    </location>
</feature>
<feature type="compositionally biased region" description="Low complexity" evidence="7">
    <location>
        <begin position="392"/>
        <end position="417"/>
    </location>
</feature>
<keyword evidence="4" id="KW-0863">Zinc-finger</keyword>
<evidence type="ECO:0000256" key="7">
    <source>
        <dbReference type="SAM" id="MobiDB-lite"/>
    </source>
</evidence>
<evidence type="ECO:0000256" key="5">
    <source>
        <dbReference type="ARBA" id="ARBA00022833"/>
    </source>
</evidence>
<keyword evidence="9" id="KW-1185">Reference proteome</keyword>
<dbReference type="OrthoDB" id="7763558at2759"/>
<dbReference type="InParanoid" id="A0A6I8TAS1"/>
<feature type="region of interest" description="Disordered" evidence="7">
    <location>
        <begin position="487"/>
        <end position="623"/>
    </location>
</feature>
<organism evidence="8 9">
    <name type="scientific">Aedes aegypti</name>
    <name type="common">Yellowfever mosquito</name>
    <name type="synonym">Culex aegypti</name>
    <dbReference type="NCBI Taxonomy" id="7159"/>
    <lineage>
        <taxon>Eukaryota</taxon>
        <taxon>Metazoa</taxon>
        <taxon>Ecdysozoa</taxon>
        <taxon>Arthropoda</taxon>
        <taxon>Hexapoda</taxon>
        <taxon>Insecta</taxon>
        <taxon>Pterygota</taxon>
        <taxon>Neoptera</taxon>
        <taxon>Endopterygota</taxon>
        <taxon>Diptera</taxon>
        <taxon>Nematocera</taxon>
        <taxon>Culicoidea</taxon>
        <taxon>Culicidae</taxon>
        <taxon>Culicinae</taxon>
        <taxon>Aedini</taxon>
        <taxon>Aedes</taxon>
        <taxon>Stegomyia</taxon>
    </lineage>
</organism>
<evidence type="ECO:0000256" key="4">
    <source>
        <dbReference type="ARBA" id="ARBA00022771"/>
    </source>
</evidence>
<dbReference type="SUPFAM" id="SSF57716">
    <property type="entry name" value="Glucocorticoid receptor-like (DNA-binding domain)"/>
    <property type="match status" value="1"/>
</dbReference>
<evidence type="ECO:0000256" key="3">
    <source>
        <dbReference type="ARBA" id="ARBA00022737"/>
    </source>
</evidence>
<feature type="region of interest" description="Disordered" evidence="7">
    <location>
        <begin position="380"/>
        <end position="428"/>
    </location>
</feature>
<feature type="compositionally biased region" description="Polar residues" evidence="7">
    <location>
        <begin position="505"/>
        <end position="517"/>
    </location>
</feature>
<reference evidence="8 9" key="1">
    <citation type="submission" date="2017-06" db="EMBL/GenBank/DDBJ databases">
        <title>Aedes aegypti genome working group (AGWG) sequencing and assembly.</title>
        <authorList>
            <consortium name="Aedes aegypti Genome Working Group (AGWG)"/>
            <person name="Matthews B.J."/>
        </authorList>
    </citation>
    <scope>NUCLEOTIDE SEQUENCE [LARGE SCALE GENOMIC DNA]</scope>
    <source>
        <strain evidence="8 9">LVP_AGWG</strain>
    </source>
</reference>
<dbReference type="SUPFAM" id="SSF57667">
    <property type="entry name" value="beta-beta-alpha zinc fingers"/>
    <property type="match status" value="1"/>
</dbReference>
<dbReference type="InterPro" id="IPR012934">
    <property type="entry name" value="Znf_AD"/>
</dbReference>
<dbReference type="GO" id="GO:0000981">
    <property type="term" value="F:DNA-binding transcription factor activity, RNA polymerase II-specific"/>
    <property type="evidence" value="ECO:0007669"/>
    <property type="project" value="TreeGrafter"/>
</dbReference>
<feature type="region of interest" description="Disordered" evidence="7">
    <location>
        <begin position="122"/>
        <end position="234"/>
    </location>
</feature>
<feature type="compositionally biased region" description="Basic and acidic residues" evidence="7">
    <location>
        <begin position="801"/>
        <end position="810"/>
    </location>
</feature>
<dbReference type="PROSITE" id="PS50157">
    <property type="entry name" value="ZINC_FINGER_C2H2_2"/>
    <property type="match status" value="1"/>
</dbReference>
<dbReference type="Pfam" id="PF00096">
    <property type="entry name" value="zf-C2H2"/>
    <property type="match status" value="1"/>
</dbReference>
<sequence length="867" mass="97739">MGDHKTARSFLLPFSEVLLIPGISKRFPSPSNMATKLYQRCCRICMDDAKKQIDVLSDETLVETLQQLYNVRVDKNDRITKKICVDCVQEAKETQKWLNFYEEQKKLINENQRIYNEELISQLGPETTDSPSLSATSTKTGRASRTRNASRRIEDDDDEEIKGEKDEDFIPRKSPRMIKKEGVSTRRNIKREWIPSDGSERGSTTTTPTEHETDDDEHEEEASETGTSTSDGELKCPKCEKVFSEIDQLERHNCEFICNICSATVKYRHSLKRHMITVHKIKASQWEDYWNPTGDLQGDSLLVETSKPKKRYRYESDSPTDMEEDSNTDENEADKDLVCNHCGDKFYSTQEMKNHDCDYGCNICGTKFASRTSVRRHKIRLHNIDPNDPSVAPRSRATSTTPAASTSRPPSRPPSRAGSENSDDEPLASLASDDLRYRFFCPSCDYSSYKRSTITTHLITFHNTRKELIDVQSIPKKFVPKTSTFTRAKTPVPETAPARAKTPTVFESTNRSKTPSPVESAPIRSKTPEPVKTYRPPSTTPHKAQPQTIATKNHQPVAQIFPTQHRSRSRSIHQDSQNSSKRKRSYSSCSNKSSRSVRSRSNPPSDRQILTAKRRLSPSRALTSVHEKFRPTVTGIQSNRLFVSIRQGCELTQQGQPIRFRASSYLLQDSCPTKRLFKLRAPVGTERQQVQSLRGIFNKLSHQISNHSKVNEIDVDSLVLDYIHPPAVTKVDDPLDKTSFEIRELDSDEPAQLVVVETPIPDETNDDDAEPQLVIVTEDNGQTVEVDGGGSADVNPIEMAASDREEKGDDGNGPAVESMDVDDANQETEDTNEETADPIAEAPEEKEPESPDSQQEGHDENVSITPD</sequence>
<evidence type="ECO:0000256" key="1">
    <source>
        <dbReference type="ARBA" id="ARBA00004123"/>
    </source>
</evidence>
<feature type="region of interest" description="Disordered" evidence="7">
    <location>
        <begin position="310"/>
        <end position="331"/>
    </location>
</feature>
<evidence type="ECO:0000256" key="2">
    <source>
        <dbReference type="ARBA" id="ARBA00022723"/>
    </source>
</evidence>
<dbReference type="Proteomes" id="UP000008820">
    <property type="component" value="Chromosome 3"/>
</dbReference>
<feature type="compositionally biased region" description="Low complexity" evidence="7">
    <location>
        <begin position="586"/>
        <end position="602"/>
    </location>
</feature>
<name>A0A6I8TAS1_AEDAE</name>
<feature type="compositionally biased region" description="Acidic residues" evidence="7">
    <location>
        <begin position="819"/>
        <end position="842"/>
    </location>
</feature>
<dbReference type="Pfam" id="PF07776">
    <property type="entry name" value="zf-AD"/>
    <property type="match status" value="1"/>
</dbReference>
<dbReference type="InterPro" id="IPR036236">
    <property type="entry name" value="Znf_C2H2_sf"/>
</dbReference>
<keyword evidence="6" id="KW-0539">Nucleus</keyword>
<gene>
    <name evidence="8" type="primary">5566048</name>
</gene>
<dbReference type="PANTHER" id="PTHR24394">
    <property type="entry name" value="ZINC FINGER PROTEIN"/>
    <property type="match status" value="1"/>
</dbReference>
<protein>
    <submittedName>
        <fullName evidence="8">Uncharacterized protein</fullName>
    </submittedName>
</protein>
<evidence type="ECO:0000313" key="8">
    <source>
        <dbReference type="EnsemblMetazoa" id="AAEL005152-PF"/>
    </source>
</evidence>
<dbReference type="PROSITE" id="PS51915">
    <property type="entry name" value="ZAD"/>
    <property type="match status" value="1"/>
</dbReference>
<dbReference type="PROSITE" id="PS00028">
    <property type="entry name" value="ZINC_FINGER_C2H2_1"/>
    <property type="match status" value="2"/>
</dbReference>
<reference evidence="8" key="2">
    <citation type="submission" date="2020-05" db="UniProtKB">
        <authorList>
            <consortium name="EnsemblMetazoa"/>
        </authorList>
    </citation>
    <scope>IDENTIFICATION</scope>
    <source>
        <strain evidence="8">LVP_AGWG</strain>
    </source>
</reference>
<comment type="subcellular location">
    <subcellularLocation>
        <location evidence="1">Nucleus</location>
    </subcellularLocation>
</comment>
<feature type="compositionally biased region" description="Basic and acidic residues" evidence="7">
    <location>
        <begin position="178"/>
        <end position="200"/>
    </location>
</feature>
<proteinExistence type="predicted"/>
<accession>A0A6I8TAS1</accession>
<keyword evidence="5" id="KW-0862">Zinc</keyword>
<dbReference type="GO" id="GO:0008270">
    <property type="term" value="F:zinc ion binding"/>
    <property type="evidence" value="ECO:0007669"/>
    <property type="project" value="UniProtKB-UniRule"/>
</dbReference>
<dbReference type="EnsemblMetazoa" id="AAEL005152-RF">
    <property type="protein sequence ID" value="AAEL005152-PF"/>
    <property type="gene ID" value="AAEL005152"/>
</dbReference>
<evidence type="ECO:0000256" key="6">
    <source>
        <dbReference type="ARBA" id="ARBA00023242"/>
    </source>
</evidence>
<keyword evidence="2" id="KW-0479">Metal-binding</keyword>
<feature type="compositionally biased region" description="Acidic residues" evidence="7">
    <location>
        <begin position="318"/>
        <end position="331"/>
    </location>
</feature>
<dbReference type="InterPro" id="IPR013087">
    <property type="entry name" value="Znf_C2H2_type"/>
</dbReference>
<feature type="compositionally biased region" description="Basic and acidic residues" evidence="7">
    <location>
        <begin position="162"/>
        <end position="171"/>
    </location>
</feature>
<feature type="compositionally biased region" description="Polar residues" evidence="7">
    <location>
        <begin position="124"/>
        <end position="141"/>
    </location>
</feature>
<dbReference type="AlphaFoldDB" id="A0A6I8TAS1"/>
<dbReference type="SMART" id="SM00355">
    <property type="entry name" value="ZnF_C2H2"/>
    <property type="match status" value="4"/>
</dbReference>
<feature type="compositionally biased region" description="Acidic residues" evidence="7">
    <location>
        <begin position="212"/>
        <end position="223"/>
    </location>
</feature>
<dbReference type="PANTHER" id="PTHR24394:SF29">
    <property type="entry name" value="MYONEURIN"/>
    <property type="match status" value="1"/>
</dbReference>
<dbReference type="GO" id="GO:0005634">
    <property type="term" value="C:nucleus"/>
    <property type="evidence" value="ECO:0007669"/>
    <property type="project" value="UniProtKB-SubCell"/>
</dbReference>